<dbReference type="PANTHER" id="PTHR11439:SF467">
    <property type="entry name" value="INTEGRASE CATALYTIC DOMAIN-CONTAINING PROTEIN"/>
    <property type="match status" value="1"/>
</dbReference>
<feature type="compositionally biased region" description="Polar residues" evidence="1">
    <location>
        <begin position="1"/>
        <end position="16"/>
    </location>
</feature>
<reference evidence="3" key="1">
    <citation type="journal article" date="2019" name="Science">
        <title>Mutation of a bHLH transcription factor allowed almond domestication.</title>
        <authorList>
            <person name="Sanchez-Perez R."/>
            <person name="Pavan S."/>
            <person name="Mazzeo R."/>
            <person name="Moldovan C."/>
            <person name="Aiese Cigliano R."/>
            <person name="Del Cueto J."/>
            <person name="Ricciardi F."/>
            <person name="Lotti C."/>
            <person name="Ricciardi L."/>
            <person name="Dicenta F."/>
            <person name="Lopez-Marques R.L."/>
            <person name="Lindberg Moller B."/>
        </authorList>
    </citation>
    <scope>NUCLEOTIDE SEQUENCE</scope>
</reference>
<gene>
    <name evidence="3" type="ORF">Prudu_006809</name>
</gene>
<accession>A0A4Y1R0K7</accession>
<organism evidence="3">
    <name type="scientific">Prunus dulcis</name>
    <name type="common">Almond</name>
    <name type="synonym">Amygdalus dulcis</name>
    <dbReference type="NCBI Taxonomy" id="3755"/>
    <lineage>
        <taxon>Eukaryota</taxon>
        <taxon>Viridiplantae</taxon>
        <taxon>Streptophyta</taxon>
        <taxon>Embryophyta</taxon>
        <taxon>Tracheophyta</taxon>
        <taxon>Spermatophyta</taxon>
        <taxon>Magnoliopsida</taxon>
        <taxon>eudicotyledons</taxon>
        <taxon>Gunneridae</taxon>
        <taxon>Pentapetalae</taxon>
        <taxon>rosids</taxon>
        <taxon>fabids</taxon>
        <taxon>Rosales</taxon>
        <taxon>Rosaceae</taxon>
        <taxon>Amygdaloideae</taxon>
        <taxon>Amygdaleae</taxon>
        <taxon>Prunus</taxon>
    </lineage>
</organism>
<evidence type="ECO:0000313" key="3">
    <source>
        <dbReference type="EMBL" id="BBG97619.1"/>
    </source>
</evidence>
<dbReference type="PANTHER" id="PTHR11439">
    <property type="entry name" value="GAG-POL-RELATED RETROTRANSPOSON"/>
    <property type="match status" value="1"/>
</dbReference>
<dbReference type="SUPFAM" id="SSF56672">
    <property type="entry name" value="DNA/RNA polymerases"/>
    <property type="match status" value="1"/>
</dbReference>
<dbReference type="AlphaFoldDB" id="A0A4Y1R0K7"/>
<protein>
    <submittedName>
        <fullName evidence="3">BURP domain-containing protein</fullName>
    </submittedName>
</protein>
<evidence type="ECO:0000256" key="1">
    <source>
        <dbReference type="SAM" id="MobiDB-lite"/>
    </source>
</evidence>
<proteinExistence type="predicted"/>
<feature type="region of interest" description="Disordered" evidence="1">
    <location>
        <begin position="1"/>
        <end position="51"/>
    </location>
</feature>
<name>A0A4Y1R0K7_PRUDU</name>
<dbReference type="CDD" id="cd09272">
    <property type="entry name" value="RNase_HI_RT_Ty1"/>
    <property type="match status" value="1"/>
</dbReference>
<dbReference type="InterPro" id="IPR013103">
    <property type="entry name" value="RVT_2"/>
</dbReference>
<evidence type="ECO:0000259" key="2">
    <source>
        <dbReference type="Pfam" id="PF07727"/>
    </source>
</evidence>
<sequence length="529" mass="59613">MGSVSEQPATVVQQDQELLETPDDGSDNFPPTTVPSPIIQSGPEDSPQEALKDPKWTQAMNDEMEALQKNSTWKMTIFPKGKRTVGCRWIYTVKFKADGTIERYKARLVAKGYTQTYGIDYGETFAPVAKINTIRVPLSLAANLNWPLHQFDVKNAFLHGDLEEEVYMDSLQGARWGPILATWCSPRAWFGKFSKSMKDFGYKQSNSDHTLFLKHKKGKVTALIVYVDDMVVTGNDPVEKAALQHHLASEFKMKDLGALKYFLGIEVARSEQGIFLSQRKYILDILTDTGMLASKLADTPMELNHQLGEYPDQVPTNKERYQCLVGKLIYLGHTRPDIAYAVSVVSQFMHAPSEAHMDAVNRILRYLKSSPGRGLMFARHGHLDVEGHTDADWAGSVTDRRSTSGYFTFVGGNLVSWRKYRGMAHGVCELLWIRNLLEELGFKPKHAMQLNCDNKAAIDIAHNPVQHDRTKYVEVDRHFIKEKLEAKIIKVSFVKSEDQLADVLTKAVTGRVFHNSLSKLGIDDIYAPT</sequence>
<dbReference type="InterPro" id="IPR043502">
    <property type="entry name" value="DNA/RNA_pol_sf"/>
</dbReference>
<feature type="domain" description="Reverse transcriptase Ty1/copia-type" evidence="2">
    <location>
        <begin position="70"/>
        <end position="302"/>
    </location>
</feature>
<feature type="compositionally biased region" description="Acidic residues" evidence="1">
    <location>
        <begin position="17"/>
        <end position="26"/>
    </location>
</feature>
<dbReference type="EMBL" id="AP019298">
    <property type="protein sequence ID" value="BBG97619.1"/>
    <property type="molecule type" value="Genomic_DNA"/>
</dbReference>
<dbReference type="Pfam" id="PF07727">
    <property type="entry name" value="RVT_2"/>
    <property type="match status" value="1"/>
</dbReference>